<dbReference type="OMA" id="PPTANCI"/>
<feature type="compositionally biased region" description="Low complexity" evidence="3">
    <location>
        <begin position="562"/>
        <end position="576"/>
    </location>
</feature>
<comment type="subcellular location">
    <subcellularLocation>
        <location evidence="1">Cytoplasm</location>
    </subcellularLocation>
</comment>
<evidence type="ECO:0000313" key="4">
    <source>
        <dbReference type="EMBL" id="EFO98518.1"/>
    </source>
</evidence>
<feature type="region of interest" description="Disordered" evidence="3">
    <location>
        <begin position="143"/>
        <end position="273"/>
    </location>
</feature>
<feature type="region of interest" description="Disordered" evidence="3">
    <location>
        <begin position="427"/>
        <end position="464"/>
    </location>
</feature>
<dbReference type="GO" id="GO:0005634">
    <property type="term" value="C:nucleus"/>
    <property type="evidence" value="ECO:0007669"/>
    <property type="project" value="TreeGrafter"/>
</dbReference>
<dbReference type="eggNOG" id="ENOG502QRQE">
    <property type="taxonomic scope" value="Eukaryota"/>
</dbReference>
<evidence type="ECO:0000256" key="3">
    <source>
        <dbReference type="SAM" id="MobiDB-lite"/>
    </source>
</evidence>
<dbReference type="STRING" id="31234.E3MCZ0"/>
<proteinExistence type="predicted"/>
<evidence type="ECO:0000313" key="5">
    <source>
        <dbReference type="Proteomes" id="UP000008281"/>
    </source>
</evidence>
<name>E3MCZ0_CAERE</name>
<feature type="region of interest" description="Disordered" evidence="3">
    <location>
        <begin position="777"/>
        <end position="806"/>
    </location>
</feature>
<dbReference type="AlphaFoldDB" id="E3MCZ0"/>
<dbReference type="InParanoid" id="E3MCZ0"/>
<feature type="region of interest" description="Disordered" evidence="3">
    <location>
        <begin position="101"/>
        <end position="124"/>
    </location>
</feature>
<sequence length="806" mass="88669">MTSHLDDEGLHPMVSTLLGGGIFPSPPPRTYDRERMMELRSTKASMTRPENLSEDYNGEDGKFSPLKWLEHRWEIEGIKNRPMSKKIDSLCAGADENTGLSPQRRAFSSGCKAPTDDKGRDGIRQSYKNPVTLQITGEYERLGGHGKNWRNGSTGGADKFASRGTDFKTSFQKGGQVDRGGVRGTEWKKDATRGTKFGSRREDRMNSVSGSEKLPEWADGPTTMDDMIELRGFDEPKKGKNKKNPKEKKEKEGKPEAPECGGSRPSSAGLKVAEPFDDPAIAYSSSGGGALPATDHELAALLGCLDLQKASRKTDGDEMAFNHKSEDSAAGTSRLSRFFGKKSKSPEIDAMLASVGVGNNENVANPMLAKLFGHSGGDNNASSSGLGDMKGGMRLEDLEKGMDTKESSKVSPLQDPSQQAQLLHHLQKVAKQQAESGQHLQHHRQPTPPNGGPIHPHQMHHPMVHPGMPIVADPALLASFAQNPLVLNAYVENQLQEATNAAIRANNGQQLPAQLRKFQGMVRYFSFCYFSDEQLRIASMRNKAFLQSQTITFVGLQQQHQTLQHQHQQHQHLQQQKGRTPAMIPASVQRQLQKSTSNADQKKEKTSSQSPPESAQDTSDPQNHVDAANQLKKLHMQQNYANMVQAMNSGVGWQRGNGAVNGQQQQLPPNVQMLMAQHQQAQMHHLKIMLSRAQQQQMLMAKLQHMQQQQQQAQVFLNSKVLNGYLGFQMASLQERQGSNHSHLQQQAMPSELSQVGPIQTPLEKLLASVGVQGSQFTGSGDRIPTSARPMSLEDLEKQLTAAGQK</sequence>
<feature type="compositionally biased region" description="Basic and acidic residues" evidence="3">
    <location>
        <begin position="114"/>
        <end position="123"/>
    </location>
</feature>
<feature type="region of interest" description="Disordered" evidence="3">
    <location>
        <begin position="587"/>
        <end position="623"/>
    </location>
</feature>
<keyword evidence="5" id="KW-1185">Reference proteome</keyword>
<dbReference type="PANTHER" id="PTHR12269:SF1">
    <property type="entry name" value="EUKARYOTIC TRANSLATION INITIATION FACTOR 4E TRANSPORTER"/>
    <property type="match status" value="1"/>
</dbReference>
<dbReference type="GO" id="GO:0017148">
    <property type="term" value="P:negative regulation of translation"/>
    <property type="evidence" value="ECO:0007669"/>
    <property type="project" value="EnsemblMetazoa"/>
</dbReference>
<accession>E3MCZ0</accession>
<dbReference type="GO" id="GO:0043186">
    <property type="term" value="C:P granule"/>
    <property type="evidence" value="ECO:0007669"/>
    <property type="project" value="EnsemblMetazoa"/>
</dbReference>
<reference evidence="4" key="1">
    <citation type="submission" date="2007-07" db="EMBL/GenBank/DDBJ databases">
        <title>PCAP assembly of the Caenorhabditis remanei genome.</title>
        <authorList>
            <consortium name="The Caenorhabditis remanei Sequencing Consortium"/>
            <person name="Wilson R.K."/>
        </authorList>
    </citation>
    <scope>NUCLEOTIDE SEQUENCE [LARGE SCALE GENOMIC DNA]</scope>
    <source>
        <strain evidence="4">PB4641</strain>
    </source>
</reference>
<gene>
    <name evidence="4" type="primary">Cre-pqn-45</name>
    <name evidence="4" type="ORF">CRE_20258</name>
</gene>
<dbReference type="HOGENOM" id="CLU_021180_0_0_1"/>
<feature type="compositionally biased region" description="Polar residues" evidence="3">
    <location>
        <begin position="588"/>
        <end position="599"/>
    </location>
</feature>
<dbReference type="PANTHER" id="PTHR12269">
    <property type="entry name" value="EUKARYOTIC TRANSLATION INITIATION FACTOR 4E TRANSPORTER"/>
    <property type="match status" value="1"/>
</dbReference>
<dbReference type="InterPro" id="IPR018862">
    <property type="entry name" value="eIF4E-T"/>
</dbReference>
<feature type="region of interest" description="Disordered" evidence="3">
    <location>
        <begin position="562"/>
        <end position="581"/>
    </location>
</feature>
<feature type="compositionally biased region" description="Basic and acidic residues" evidence="3">
    <location>
        <begin position="185"/>
        <end position="205"/>
    </location>
</feature>
<feature type="compositionally biased region" description="Basic and acidic residues" evidence="3">
    <location>
        <begin position="247"/>
        <end position="257"/>
    </location>
</feature>
<organism evidence="5">
    <name type="scientific">Caenorhabditis remanei</name>
    <name type="common">Caenorhabditis vulgaris</name>
    <dbReference type="NCBI Taxonomy" id="31234"/>
    <lineage>
        <taxon>Eukaryota</taxon>
        <taxon>Metazoa</taxon>
        <taxon>Ecdysozoa</taxon>
        <taxon>Nematoda</taxon>
        <taxon>Chromadorea</taxon>
        <taxon>Rhabditida</taxon>
        <taxon>Rhabditina</taxon>
        <taxon>Rhabditomorpha</taxon>
        <taxon>Rhabditoidea</taxon>
        <taxon>Rhabditidae</taxon>
        <taxon>Peloderinae</taxon>
        <taxon>Caenorhabditis</taxon>
    </lineage>
</organism>
<feature type="compositionally biased region" description="Polar residues" evidence="3">
    <location>
        <begin position="607"/>
        <end position="622"/>
    </location>
</feature>
<dbReference type="EMBL" id="DS268435">
    <property type="protein sequence ID" value="EFO98518.1"/>
    <property type="molecule type" value="Genomic_DNA"/>
</dbReference>
<feature type="compositionally biased region" description="Basic and acidic residues" evidence="3">
    <location>
        <begin position="228"/>
        <end position="238"/>
    </location>
</feature>
<evidence type="ECO:0000256" key="2">
    <source>
        <dbReference type="ARBA" id="ARBA00022490"/>
    </source>
</evidence>
<feature type="region of interest" description="Disordered" evidence="3">
    <location>
        <begin position="40"/>
        <end position="59"/>
    </location>
</feature>
<dbReference type="OrthoDB" id="8916892at2759"/>
<keyword evidence="2" id="KW-0963">Cytoplasm</keyword>
<dbReference type="Proteomes" id="UP000008281">
    <property type="component" value="Unassembled WGS sequence"/>
</dbReference>
<evidence type="ECO:0000256" key="1">
    <source>
        <dbReference type="ARBA" id="ARBA00004496"/>
    </source>
</evidence>
<dbReference type="FunCoup" id="E3MCZ0">
    <property type="interactions" value="440"/>
</dbReference>
<dbReference type="GO" id="GO:0003729">
    <property type="term" value="F:mRNA binding"/>
    <property type="evidence" value="ECO:0007669"/>
    <property type="project" value="TreeGrafter"/>
</dbReference>
<protein>
    <submittedName>
        <fullName evidence="4">CRE-PQN-45 protein</fullName>
    </submittedName>
</protein>